<organism evidence="4 5">
    <name type="scientific">Calidifontibacter indicus</name>
    <dbReference type="NCBI Taxonomy" id="419650"/>
    <lineage>
        <taxon>Bacteria</taxon>
        <taxon>Bacillati</taxon>
        <taxon>Actinomycetota</taxon>
        <taxon>Actinomycetes</taxon>
        <taxon>Micrococcales</taxon>
        <taxon>Dermacoccaceae</taxon>
        <taxon>Calidifontibacter</taxon>
    </lineage>
</organism>
<keyword evidence="1 4" id="KW-0489">Methyltransferase</keyword>
<keyword evidence="2 4" id="KW-0808">Transferase</keyword>
<dbReference type="PANTHER" id="PTHR47816:SF4">
    <property type="entry name" value="RIBOSOMAL RNA SMALL SUBUNIT METHYLTRANSFERASE C"/>
    <property type="match status" value="1"/>
</dbReference>
<dbReference type="GO" id="GO:0008757">
    <property type="term" value="F:S-adenosylmethionine-dependent methyltransferase activity"/>
    <property type="evidence" value="ECO:0007669"/>
    <property type="project" value="InterPro"/>
</dbReference>
<dbReference type="Pfam" id="PF05175">
    <property type="entry name" value="MTS"/>
    <property type="match status" value="1"/>
</dbReference>
<dbReference type="Proteomes" id="UP000256253">
    <property type="component" value="Unassembled WGS sequence"/>
</dbReference>
<evidence type="ECO:0000313" key="4">
    <source>
        <dbReference type="EMBL" id="REF31559.1"/>
    </source>
</evidence>
<dbReference type="CDD" id="cd02440">
    <property type="entry name" value="AdoMet_MTases"/>
    <property type="match status" value="1"/>
</dbReference>
<dbReference type="GO" id="GO:0032259">
    <property type="term" value="P:methylation"/>
    <property type="evidence" value="ECO:0007669"/>
    <property type="project" value="UniProtKB-KW"/>
</dbReference>
<evidence type="ECO:0000256" key="1">
    <source>
        <dbReference type="ARBA" id="ARBA00022603"/>
    </source>
</evidence>
<dbReference type="EMBL" id="QTUA01000001">
    <property type="protein sequence ID" value="REF31559.1"/>
    <property type="molecule type" value="Genomic_DNA"/>
</dbReference>
<name>A0A3D9UQF2_9MICO</name>
<evidence type="ECO:0000256" key="2">
    <source>
        <dbReference type="ARBA" id="ARBA00022679"/>
    </source>
</evidence>
<dbReference type="InterPro" id="IPR029063">
    <property type="entry name" value="SAM-dependent_MTases_sf"/>
</dbReference>
<proteinExistence type="predicted"/>
<protein>
    <submittedName>
        <fullName evidence="4">16S rRNA m(2)G 1207 methyltransferase</fullName>
    </submittedName>
</protein>
<sequence length="211" mass="22912">MLSGSVTAVTEHDHYFTAEPASADERRTINVPLAGATRTVQVAPGIFSPDRIDQGTTVLLRHAPAPPASGTFLDLGCGWGPIALTLGLESPDAEVWAVDVNERAMDLARRNAASLGLDRVHVGTAEQVPAELRFDLIWSNPPIRVGKKVLHDLMTTWLPRLSATGEAYLVVQKNLGSDSLQKWLGEQLPDLVTERFTSVRGFRILRVSRAG</sequence>
<dbReference type="InterPro" id="IPR007848">
    <property type="entry name" value="Small_mtfrase_dom"/>
</dbReference>
<dbReference type="PANTHER" id="PTHR47816">
    <property type="entry name" value="RIBOSOMAL RNA SMALL SUBUNIT METHYLTRANSFERASE C"/>
    <property type="match status" value="1"/>
</dbReference>
<reference evidence="4 5" key="1">
    <citation type="submission" date="2018-08" db="EMBL/GenBank/DDBJ databases">
        <title>Sequencing the genomes of 1000 actinobacteria strains.</title>
        <authorList>
            <person name="Klenk H.-P."/>
        </authorList>
    </citation>
    <scope>NUCLEOTIDE SEQUENCE [LARGE SCALE GENOMIC DNA]</scope>
    <source>
        <strain evidence="4 5">DSM 22967</strain>
    </source>
</reference>
<gene>
    <name evidence="4" type="ORF">DFJ65_2628</name>
</gene>
<evidence type="ECO:0000259" key="3">
    <source>
        <dbReference type="Pfam" id="PF05175"/>
    </source>
</evidence>
<keyword evidence="5" id="KW-1185">Reference proteome</keyword>
<dbReference type="InterPro" id="IPR046977">
    <property type="entry name" value="RsmC/RlmG"/>
</dbReference>
<dbReference type="SUPFAM" id="SSF53335">
    <property type="entry name" value="S-adenosyl-L-methionine-dependent methyltransferases"/>
    <property type="match status" value="1"/>
</dbReference>
<dbReference type="AlphaFoldDB" id="A0A3D9UQF2"/>
<feature type="domain" description="Methyltransferase small" evidence="3">
    <location>
        <begin position="39"/>
        <end position="184"/>
    </location>
</feature>
<accession>A0A3D9UQF2</accession>
<evidence type="ECO:0000313" key="5">
    <source>
        <dbReference type="Proteomes" id="UP000256253"/>
    </source>
</evidence>
<dbReference type="Gene3D" id="3.40.50.150">
    <property type="entry name" value="Vaccinia Virus protein VP39"/>
    <property type="match status" value="1"/>
</dbReference>
<comment type="caution">
    <text evidence="4">The sequence shown here is derived from an EMBL/GenBank/DDBJ whole genome shotgun (WGS) entry which is preliminary data.</text>
</comment>